<comment type="caution">
    <text evidence="1">The sequence shown here is derived from an EMBL/GenBank/DDBJ whole genome shotgun (WGS) entry which is preliminary data.</text>
</comment>
<keyword evidence="2" id="KW-1185">Reference proteome</keyword>
<name>A0A8X6NRB0_NEPPI</name>
<organism evidence="1 2">
    <name type="scientific">Nephila pilipes</name>
    <name type="common">Giant wood spider</name>
    <name type="synonym">Nephila maculata</name>
    <dbReference type="NCBI Taxonomy" id="299642"/>
    <lineage>
        <taxon>Eukaryota</taxon>
        <taxon>Metazoa</taxon>
        <taxon>Ecdysozoa</taxon>
        <taxon>Arthropoda</taxon>
        <taxon>Chelicerata</taxon>
        <taxon>Arachnida</taxon>
        <taxon>Araneae</taxon>
        <taxon>Araneomorphae</taxon>
        <taxon>Entelegynae</taxon>
        <taxon>Araneoidea</taxon>
        <taxon>Nephilidae</taxon>
        <taxon>Nephila</taxon>
    </lineage>
</organism>
<evidence type="ECO:0000313" key="2">
    <source>
        <dbReference type="Proteomes" id="UP000887013"/>
    </source>
</evidence>
<accession>A0A8X6NRB0</accession>
<dbReference type="Proteomes" id="UP000887013">
    <property type="component" value="Unassembled WGS sequence"/>
</dbReference>
<gene>
    <name evidence="1" type="ORF">NPIL_552261</name>
</gene>
<feature type="non-terminal residue" evidence="1">
    <location>
        <position position="1"/>
    </location>
</feature>
<evidence type="ECO:0000313" key="1">
    <source>
        <dbReference type="EMBL" id="GFT27627.1"/>
    </source>
</evidence>
<dbReference type="AlphaFoldDB" id="A0A8X6NRB0"/>
<protein>
    <submittedName>
        <fullName evidence="1">Uncharacterized protein</fullName>
    </submittedName>
</protein>
<sequence>LNFAFWTNPSSRRDDGQDVRKCYADIEKENDITHLLLETSSPEDIHVFCR</sequence>
<dbReference type="OrthoDB" id="6436854at2759"/>
<dbReference type="EMBL" id="BMAW01060709">
    <property type="protein sequence ID" value="GFT27627.1"/>
    <property type="molecule type" value="Genomic_DNA"/>
</dbReference>
<proteinExistence type="predicted"/>
<reference evidence="1" key="1">
    <citation type="submission" date="2020-08" db="EMBL/GenBank/DDBJ databases">
        <title>Multicomponent nature underlies the extraordinary mechanical properties of spider dragline silk.</title>
        <authorList>
            <person name="Kono N."/>
            <person name="Nakamura H."/>
            <person name="Mori M."/>
            <person name="Yoshida Y."/>
            <person name="Ohtoshi R."/>
            <person name="Malay A.D."/>
            <person name="Moran D.A.P."/>
            <person name="Tomita M."/>
            <person name="Numata K."/>
            <person name="Arakawa K."/>
        </authorList>
    </citation>
    <scope>NUCLEOTIDE SEQUENCE</scope>
</reference>